<evidence type="ECO:0000259" key="4">
    <source>
        <dbReference type="PROSITE" id="PS51031"/>
    </source>
</evidence>
<dbReference type="PaxDb" id="121845-A0A1S3CV50"/>
<protein>
    <submittedName>
        <fullName evidence="7">Uncharacterized protein LOC103505751 isoform X1</fullName>
    </submittedName>
    <submittedName>
        <fullName evidence="6">Uncharacterized protein LOC103505751 isoform X2</fullName>
    </submittedName>
</protein>
<dbReference type="RefSeq" id="XP_008468331.1">
    <property type="nucleotide sequence ID" value="XM_008470109.3"/>
</dbReference>
<feature type="region of interest" description="Disordered" evidence="2">
    <location>
        <begin position="111"/>
        <end position="136"/>
    </location>
</feature>
<organism evidence="5 6">
    <name type="scientific">Diaphorina citri</name>
    <name type="common">Asian citrus psyllid</name>
    <dbReference type="NCBI Taxonomy" id="121845"/>
    <lineage>
        <taxon>Eukaryota</taxon>
        <taxon>Metazoa</taxon>
        <taxon>Ecdysozoa</taxon>
        <taxon>Arthropoda</taxon>
        <taxon>Hexapoda</taxon>
        <taxon>Insecta</taxon>
        <taxon>Pterygota</taxon>
        <taxon>Neoptera</taxon>
        <taxon>Paraneoptera</taxon>
        <taxon>Hemiptera</taxon>
        <taxon>Sternorrhyncha</taxon>
        <taxon>Psylloidea</taxon>
        <taxon>Psyllidae</taxon>
        <taxon>Diaphorininae</taxon>
        <taxon>Diaphorina</taxon>
    </lineage>
</organism>
<reference evidence="6 7" key="1">
    <citation type="submission" date="2025-04" db="UniProtKB">
        <authorList>
            <consortium name="RefSeq"/>
        </authorList>
    </citation>
    <scope>IDENTIFICATION</scope>
</reference>
<dbReference type="RefSeq" id="XP_008468330.1">
    <property type="nucleotide sequence ID" value="XM_008470108.3"/>
</dbReference>
<dbReference type="Proteomes" id="UP000079169">
    <property type="component" value="Unplaced"/>
</dbReference>
<dbReference type="PANTHER" id="PTHR12243:SF67">
    <property type="entry name" value="COREPRESSOR OF PANGOLIN, ISOFORM A-RELATED"/>
    <property type="match status" value="1"/>
</dbReference>
<gene>
    <name evidence="6 7" type="primary">LOC103505751</name>
</gene>
<dbReference type="GO" id="GO:0005634">
    <property type="term" value="C:nucleus"/>
    <property type="evidence" value="ECO:0007669"/>
    <property type="project" value="UniProtKB-SubCell"/>
</dbReference>
<keyword evidence="1" id="KW-0539">Nucleus</keyword>
<sequence length="242" mass="28382">MKQKMNTDQKEELIELLRERPPLWDMRSMHYKDVEVKRKLWIEVSQEMGMPIKELKTIWKSMRGLFCQQLRRELERPTPAPKGARRWSHFQSMLFLKDALSQEFFANTKNSETSLPVTSQSTSPEHQSYTEPSQFTSTLRYKRPRSTIVGERLADLENETISIIKESIGKTREDPDMEFLKSFHAIMKDMTPHQKLKFRAGMSNLALEVFENDTSNATQEVNQSNVITDDAAKHMDIVYYDE</sequence>
<evidence type="ECO:0000313" key="6">
    <source>
        <dbReference type="RefSeq" id="XP_008468330.1"/>
    </source>
</evidence>
<evidence type="ECO:0000259" key="3">
    <source>
        <dbReference type="PROSITE" id="PS51029"/>
    </source>
</evidence>
<keyword evidence="5" id="KW-1185">Reference proteome</keyword>
<dbReference type="SMART" id="SM00595">
    <property type="entry name" value="MADF"/>
    <property type="match status" value="1"/>
</dbReference>
<feature type="domain" description="BESS" evidence="4">
    <location>
        <begin position="173"/>
        <end position="212"/>
    </location>
</feature>
<evidence type="ECO:0000256" key="1">
    <source>
        <dbReference type="PROSITE-ProRule" id="PRU00371"/>
    </source>
</evidence>
<dbReference type="Pfam" id="PF02944">
    <property type="entry name" value="BESS"/>
    <property type="match status" value="1"/>
</dbReference>
<dbReference type="GO" id="GO:0003677">
    <property type="term" value="F:DNA binding"/>
    <property type="evidence" value="ECO:0007669"/>
    <property type="project" value="InterPro"/>
</dbReference>
<accession>A0A1S3CV50</accession>
<dbReference type="OMA" id="INETSCD"/>
<dbReference type="GeneID" id="103505751"/>
<dbReference type="InterPro" id="IPR039353">
    <property type="entry name" value="TF_Adf1"/>
</dbReference>
<name>A0A1S3CV50_DIACI</name>
<dbReference type="PROSITE" id="PS51029">
    <property type="entry name" value="MADF"/>
    <property type="match status" value="1"/>
</dbReference>
<dbReference type="InterPro" id="IPR006578">
    <property type="entry name" value="MADF-dom"/>
</dbReference>
<evidence type="ECO:0000256" key="2">
    <source>
        <dbReference type="SAM" id="MobiDB-lite"/>
    </source>
</evidence>
<dbReference type="AlphaFoldDB" id="A0A1S3CV50"/>
<dbReference type="PANTHER" id="PTHR12243">
    <property type="entry name" value="MADF DOMAIN TRANSCRIPTION FACTOR"/>
    <property type="match status" value="1"/>
</dbReference>
<dbReference type="Pfam" id="PF10545">
    <property type="entry name" value="MADF_DNA_bdg"/>
    <property type="match status" value="1"/>
</dbReference>
<proteinExistence type="predicted"/>
<dbReference type="KEGG" id="dci:103505751"/>
<evidence type="ECO:0000313" key="7">
    <source>
        <dbReference type="RefSeq" id="XP_008468331.1"/>
    </source>
</evidence>
<comment type="subcellular location">
    <subcellularLocation>
        <location evidence="1">Nucleus</location>
    </subcellularLocation>
</comment>
<dbReference type="InterPro" id="IPR004210">
    <property type="entry name" value="BESS_motif"/>
</dbReference>
<feature type="domain" description="MADF" evidence="3">
    <location>
        <begin position="12"/>
        <end position="101"/>
    </location>
</feature>
<evidence type="ECO:0000313" key="5">
    <source>
        <dbReference type="Proteomes" id="UP000079169"/>
    </source>
</evidence>
<dbReference type="PROSITE" id="PS51031">
    <property type="entry name" value="BESS"/>
    <property type="match status" value="1"/>
</dbReference>